<accession>A0A840AQK3</accession>
<evidence type="ECO:0000259" key="3">
    <source>
        <dbReference type="Pfam" id="PF25954"/>
    </source>
</evidence>
<name>A0A840AQK3_9HYPH</name>
<dbReference type="InterPro" id="IPR006143">
    <property type="entry name" value="RND_pump_MFP"/>
</dbReference>
<evidence type="ECO:0000313" key="4">
    <source>
        <dbReference type="EMBL" id="MBB3930656.1"/>
    </source>
</evidence>
<feature type="domain" description="CusB-like beta-barrel" evidence="3">
    <location>
        <begin position="222"/>
        <end position="294"/>
    </location>
</feature>
<dbReference type="Pfam" id="PF25917">
    <property type="entry name" value="BSH_RND"/>
    <property type="match status" value="1"/>
</dbReference>
<keyword evidence="5" id="KW-1185">Reference proteome</keyword>
<organism evidence="4 5">
    <name type="scientific">Kaistia hirudinis</name>
    <dbReference type="NCBI Taxonomy" id="1293440"/>
    <lineage>
        <taxon>Bacteria</taxon>
        <taxon>Pseudomonadati</taxon>
        <taxon>Pseudomonadota</taxon>
        <taxon>Alphaproteobacteria</taxon>
        <taxon>Hyphomicrobiales</taxon>
        <taxon>Kaistiaceae</taxon>
        <taxon>Kaistia</taxon>
    </lineage>
</organism>
<dbReference type="EMBL" id="JACIDS010000002">
    <property type="protein sequence ID" value="MBB3930656.1"/>
    <property type="molecule type" value="Genomic_DNA"/>
</dbReference>
<evidence type="ECO:0000256" key="1">
    <source>
        <dbReference type="ARBA" id="ARBA00009477"/>
    </source>
</evidence>
<dbReference type="AlphaFoldDB" id="A0A840AQK3"/>
<comment type="caution">
    <text evidence="4">The sequence shown here is derived from an EMBL/GenBank/DDBJ whole genome shotgun (WGS) entry which is preliminary data.</text>
</comment>
<dbReference type="Pfam" id="PF25954">
    <property type="entry name" value="Beta-barrel_RND_2"/>
    <property type="match status" value="1"/>
</dbReference>
<dbReference type="Gene3D" id="2.40.420.20">
    <property type="match status" value="1"/>
</dbReference>
<dbReference type="PANTHER" id="PTHR30469">
    <property type="entry name" value="MULTIDRUG RESISTANCE PROTEIN MDTA"/>
    <property type="match status" value="1"/>
</dbReference>
<evidence type="ECO:0000313" key="5">
    <source>
        <dbReference type="Proteomes" id="UP000553963"/>
    </source>
</evidence>
<dbReference type="PANTHER" id="PTHR30469:SF11">
    <property type="entry name" value="BLL4320 PROTEIN"/>
    <property type="match status" value="1"/>
</dbReference>
<dbReference type="Gene3D" id="2.40.30.170">
    <property type="match status" value="1"/>
</dbReference>
<protein>
    <submittedName>
        <fullName evidence="4">RND family efflux transporter MFP subunit</fullName>
    </submittedName>
</protein>
<gene>
    <name evidence="4" type="ORF">GGR25_001695</name>
</gene>
<dbReference type="InterPro" id="IPR058625">
    <property type="entry name" value="MdtA-like_BSH"/>
</dbReference>
<dbReference type="Gene3D" id="1.10.287.470">
    <property type="entry name" value="Helix hairpin bin"/>
    <property type="match status" value="1"/>
</dbReference>
<feature type="domain" description="Multidrug resistance protein MdtA-like barrel-sandwich hybrid" evidence="2">
    <location>
        <begin position="86"/>
        <end position="206"/>
    </location>
</feature>
<dbReference type="NCBIfam" id="TIGR01730">
    <property type="entry name" value="RND_mfp"/>
    <property type="match status" value="1"/>
</dbReference>
<dbReference type="GO" id="GO:1990281">
    <property type="term" value="C:efflux pump complex"/>
    <property type="evidence" value="ECO:0007669"/>
    <property type="project" value="TreeGrafter"/>
</dbReference>
<dbReference type="GO" id="GO:0015562">
    <property type="term" value="F:efflux transmembrane transporter activity"/>
    <property type="evidence" value="ECO:0007669"/>
    <property type="project" value="TreeGrafter"/>
</dbReference>
<sequence length="385" mass="39622">MSVGKQLFLSLLVILLAGAGWYVFEHRASLFGGEGAVTAAAPGAAGGGGGQRGQGGFGPTPVVTDVVASDVSSESVRAVGTVLAPRSVNVYPQVTAIVTELLFKAGDQVAKDQPLVRLDDSDQKVALDLADVALADAKKALERSQKLASTNNITQTALQDAQSAERKAEIAVLGAQIALDRRTINAPFAGVVGISDISEGDLVTPSTVVATVDDLTTLKVSFLVPERYAARIAIGQAITATADSRPDAAISGAVSAIDSRVDQAARTLKVEATLDAASATAAGVRPGMSIKVTLPFPGQEQLAVSALAIQWDRNGSYVWRVDGDGVKRAAIEVLERQSGRVLVASADLKRGDKVVVEGLQRLRDGARIAELNAQPAADAAAAKGG</sequence>
<evidence type="ECO:0000259" key="2">
    <source>
        <dbReference type="Pfam" id="PF25917"/>
    </source>
</evidence>
<dbReference type="RefSeq" id="WP_183398293.1">
    <property type="nucleotide sequence ID" value="NZ_JACIDS010000002.1"/>
</dbReference>
<dbReference type="SUPFAM" id="SSF111369">
    <property type="entry name" value="HlyD-like secretion proteins"/>
    <property type="match status" value="1"/>
</dbReference>
<dbReference type="Proteomes" id="UP000553963">
    <property type="component" value="Unassembled WGS sequence"/>
</dbReference>
<dbReference type="InterPro" id="IPR058792">
    <property type="entry name" value="Beta-barrel_RND_2"/>
</dbReference>
<reference evidence="4 5" key="1">
    <citation type="submission" date="2020-08" db="EMBL/GenBank/DDBJ databases">
        <title>Genomic Encyclopedia of Type Strains, Phase IV (KMG-IV): sequencing the most valuable type-strain genomes for metagenomic binning, comparative biology and taxonomic classification.</title>
        <authorList>
            <person name="Goeker M."/>
        </authorList>
    </citation>
    <scope>NUCLEOTIDE SEQUENCE [LARGE SCALE GENOMIC DNA]</scope>
    <source>
        <strain evidence="4 5">DSM 25966</strain>
    </source>
</reference>
<dbReference type="Gene3D" id="2.40.50.100">
    <property type="match status" value="1"/>
</dbReference>
<proteinExistence type="inferred from homology"/>
<comment type="similarity">
    <text evidence="1">Belongs to the membrane fusion protein (MFP) (TC 8.A.1) family.</text>
</comment>